<comment type="caution">
    <text evidence="2">The sequence shown here is derived from an EMBL/GenBank/DDBJ whole genome shotgun (WGS) entry which is preliminary data.</text>
</comment>
<dbReference type="PANTHER" id="PTHR43194">
    <property type="entry name" value="HYDROLASE ALPHA/BETA FOLD FAMILY"/>
    <property type="match status" value="1"/>
</dbReference>
<dbReference type="SUPFAM" id="SSF53474">
    <property type="entry name" value="alpha/beta-Hydrolases"/>
    <property type="match status" value="1"/>
</dbReference>
<evidence type="ECO:0000259" key="1">
    <source>
        <dbReference type="Pfam" id="PF00561"/>
    </source>
</evidence>
<name>A0A8J3GSZ0_9MICO</name>
<accession>A0A8J3GSZ0</accession>
<dbReference type="RefSeq" id="WP_191284080.1">
    <property type="nucleotide sequence ID" value="NZ_BNAI01000008.1"/>
</dbReference>
<dbReference type="GO" id="GO:0016787">
    <property type="term" value="F:hydrolase activity"/>
    <property type="evidence" value="ECO:0007669"/>
    <property type="project" value="UniProtKB-KW"/>
</dbReference>
<dbReference type="Pfam" id="PF00561">
    <property type="entry name" value="Abhydrolase_1"/>
    <property type="match status" value="1"/>
</dbReference>
<evidence type="ECO:0000313" key="2">
    <source>
        <dbReference type="EMBL" id="GHF24637.1"/>
    </source>
</evidence>
<dbReference type="Proteomes" id="UP000617531">
    <property type="component" value="Unassembled WGS sequence"/>
</dbReference>
<dbReference type="InterPro" id="IPR050228">
    <property type="entry name" value="Carboxylesterase_BioH"/>
</dbReference>
<keyword evidence="3" id="KW-1185">Reference proteome</keyword>
<dbReference type="InterPro" id="IPR029058">
    <property type="entry name" value="AB_hydrolase_fold"/>
</dbReference>
<dbReference type="PANTHER" id="PTHR43194:SF5">
    <property type="entry name" value="PIMELOYL-[ACYL-CARRIER PROTEIN] METHYL ESTER ESTERASE"/>
    <property type="match status" value="1"/>
</dbReference>
<protein>
    <submittedName>
        <fullName evidence="2">Alpha/beta hydrolase</fullName>
    </submittedName>
</protein>
<proteinExistence type="predicted"/>
<gene>
    <name evidence="2" type="ORF">GCM10011600_27190</name>
</gene>
<feature type="domain" description="AB hydrolase-1" evidence="1">
    <location>
        <begin position="60"/>
        <end position="172"/>
    </location>
</feature>
<keyword evidence="2" id="KW-0378">Hydrolase</keyword>
<dbReference type="EMBL" id="BNAI01000008">
    <property type="protein sequence ID" value="GHF24637.1"/>
    <property type="molecule type" value="Genomic_DNA"/>
</dbReference>
<dbReference type="InterPro" id="IPR000073">
    <property type="entry name" value="AB_hydrolase_1"/>
</dbReference>
<reference evidence="2" key="1">
    <citation type="journal article" date="2014" name="Int. J. Syst. Evol. Microbiol.">
        <title>Complete genome sequence of Corynebacterium casei LMG S-19264T (=DSM 44701T), isolated from a smear-ripened cheese.</title>
        <authorList>
            <consortium name="US DOE Joint Genome Institute (JGI-PGF)"/>
            <person name="Walter F."/>
            <person name="Albersmeier A."/>
            <person name="Kalinowski J."/>
            <person name="Ruckert C."/>
        </authorList>
    </citation>
    <scope>NUCLEOTIDE SEQUENCE</scope>
    <source>
        <strain evidence="2">CGMCC 1.16548</strain>
    </source>
</reference>
<organism evidence="2 3">
    <name type="scientific">Pseudolysinimonas yzui</name>
    <dbReference type="NCBI Taxonomy" id="2708254"/>
    <lineage>
        <taxon>Bacteria</taxon>
        <taxon>Bacillati</taxon>
        <taxon>Actinomycetota</taxon>
        <taxon>Actinomycetes</taxon>
        <taxon>Micrococcales</taxon>
        <taxon>Microbacteriaceae</taxon>
        <taxon>Pseudolysinimonas</taxon>
    </lineage>
</organism>
<dbReference type="AlphaFoldDB" id="A0A8J3GSZ0"/>
<evidence type="ECO:0000313" key="3">
    <source>
        <dbReference type="Proteomes" id="UP000617531"/>
    </source>
</evidence>
<reference evidence="2" key="2">
    <citation type="submission" date="2020-09" db="EMBL/GenBank/DDBJ databases">
        <authorList>
            <person name="Sun Q."/>
            <person name="Zhou Y."/>
        </authorList>
    </citation>
    <scope>NUCLEOTIDE SEQUENCE</scope>
    <source>
        <strain evidence="2">CGMCC 1.16548</strain>
    </source>
</reference>
<sequence length="287" mass="31888">MPTGPFSHRRGRRGPAGEDQYRIRRVRGMQYFTSRQQHDDLTIVVERFPGPEQVLARTYVLVHGIGVSSRYFHPLAAELSRTGRVFLVDLPGYGAAPNPRRDVTLADHAAVLAGFLREADLRAPVIVGHSMGTQVVSLLAQRHPDVTDTVVMMAPTMVPSARRPWVAIGHLLHDGTREPLAVWGISIVDYVVRCGLPYLVRQMPHMLRDRMEDRVASHAARTLVINGDRDPIVPSVWAAELSRAHPQAEFREVRGPHVIMHTDPVMIARHITDFVAAGERSAAGEPS</sequence>
<dbReference type="Gene3D" id="3.40.50.1820">
    <property type="entry name" value="alpha/beta hydrolase"/>
    <property type="match status" value="1"/>
</dbReference>